<dbReference type="AlphaFoldDB" id="A0AB38HUL6"/>
<evidence type="ECO:0000313" key="2">
    <source>
        <dbReference type="Proteomes" id="UP000294215"/>
    </source>
</evidence>
<dbReference type="EMBL" id="SIMR01000003">
    <property type="protein sequence ID" value="TBC05265.1"/>
    <property type="molecule type" value="Genomic_DNA"/>
</dbReference>
<dbReference type="PANTHER" id="PTHR34846:SF10">
    <property type="entry name" value="CYTOPLASMIC PROTEIN"/>
    <property type="match status" value="1"/>
</dbReference>
<keyword evidence="1" id="KW-0614">Plasmid</keyword>
<accession>A0AB38HUL6</accession>
<proteinExistence type="predicted"/>
<protein>
    <submittedName>
        <fullName evidence="1">Carboxymuconolactone decarboxylase family protein</fullName>
    </submittedName>
</protein>
<sequence length="88" mass="9842">MGDTIIILGAEAASGSVWRESPLFDDRERAVLEWTESRTLNSQTGAPDSTYDAVRKHFSKEQIAQLIVAIGTMNIWNRIAVSSRLVHR</sequence>
<geneLocation type="plasmid" evidence="1">
    <name>pSM92_Rh02</name>
</geneLocation>
<organism evidence="1 2">
    <name type="scientific">Rhizobium ruizarguesonis</name>
    <dbReference type="NCBI Taxonomy" id="2081791"/>
    <lineage>
        <taxon>Bacteria</taxon>
        <taxon>Pseudomonadati</taxon>
        <taxon>Pseudomonadota</taxon>
        <taxon>Alphaproteobacteria</taxon>
        <taxon>Hyphomicrobiales</taxon>
        <taxon>Rhizobiaceae</taxon>
        <taxon>Rhizobium/Agrobacterium group</taxon>
        <taxon>Rhizobium</taxon>
    </lineage>
</organism>
<dbReference type="Gene3D" id="1.20.1290.10">
    <property type="entry name" value="AhpD-like"/>
    <property type="match status" value="1"/>
</dbReference>
<dbReference type="RefSeq" id="WP_130720223.1">
    <property type="nucleotide sequence ID" value="NZ_SIMK01000003.1"/>
</dbReference>
<gene>
    <name evidence="1" type="ORF">ELH40_29110</name>
</gene>
<name>A0AB38HUL6_9HYPH</name>
<evidence type="ECO:0000313" key="1">
    <source>
        <dbReference type="EMBL" id="TBC05265.1"/>
    </source>
</evidence>
<dbReference type="InterPro" id="IPR029032">
    <property type="entry name" value="AhpD-like"/>
</dbReference>
<reference evidence="1 2" key="1">
    <citation type="submission" date="2019-02" db="EMBL/GenBank/DDBJ databases">
        <title>The genomic architecture of introgression among sibling species of bacteria.</title>
        <authorList>
            <person name="Cavassim M.I.A."/>
            <person name="Moeskjaer S."/>
            <person name="Moslemi C."/>
            <person name="Fields B."/>
            <person name="Bachmann A."/>
            <person name="Vilhjalmsson B."/>
            <person name="Schierup M.H."/>
            <person name="Young J.P.W."/>
            <person name="Andersen S.U."/>
        </authorList>
    </citation>
    <scope>NUCLEOTIDE SEQUENCE [LARGE SCALE GENOMIC DNA]</scope>
    <source>
        <strain evidence="1 2">SM92</strain>
        <plasmid evidence="1">pSM92_Rh02</plasmid>
    </source>
</reference>
<comment type="caution">
    <text evidence="1">The sequence shown here is derived from an EMBL/GenBank/DDBJ whole genome shotgun (WGS) entry which is preliminary data.</text>
</comment>
<dbReference type="PANTHER" id="PTHR34846">
    <property type="entry name" value="4-CARBOXYMUCONOLACTONE DECARBOXYLASE FAMILY PROTEIN (AFU_ORTHOLOGUE AFUA_6G11590)"/>
    <property type="match status" value="1"/>
</dbReference>
<dbReference type="SUPFAM" id="SSF69118">
    <property type="entry name" value="AhpD-like"/>
    <property type="match status" value="1"/>
</dbReference>
<dbReference type="Proteomes" id="UP000294215">
    <property type="component" value="Unassembled WGS sequence"/>
</dbReference>